<sequence length="278" mass="29923">MARHAAFFTRVLAELFPGKPVVTTPTPTSTSTPTPAATRSPSSPVSPSGPRIIGQGADNETHITIADEPNLFVEEADCVVQFRPAFDEQASQTQFGLKILPELAPHWSQVHVHRCSLKDAIRTAIRSPSGATSAAVKAVSVSADAAEAPVSSSASTVRSPEAVPVRRSVQREQRHDTAAVIGRVVSWGEEKFPDRKSGAASRFYTSFAMHLDTVAGERTLQGEGLKEAIAESGCVVGDHVSVRRLRKIKVPAIRADGSPKIVDGQQVMWDKWLWSITK</sequence>
<keyword evidence="3" id="KW-1185">Reference proteome</keyword>
<dbReference type="OrthoDB" id="8962498at2"/>
<dbReference type="AlphaFoldDB" id="A0A1H1JXR3"/>
<evidence type="ECO:0000313" key="2">
    <source>
        <dbReference type="EMBL" id="SDR54417.1"/>
    </source>
</evidence>
<dbReference type="EMBL" id="FNKP01000004">
    <property type="protein sequence ID" value="SDR54417.1"/>
    <property type="molecule type" value="Genomic_DNA"/>
</dbReference>
<evidence type="ECO:0000313" key="3">
    <source>
        <dbReference type="Proteomes" id="UP000183487"/>
    </source>
</evidence>
<dbReference type="RefSeq" id="WP_074774069.1">
    <property type="nucleotide sequence ID" value="NZ_FNKP01000004.1"/>
</dbReference>
<gene>
    <name evidence="2" type="ORF">SAMN05443245_7422</name>
</gene>
<dbReference type="Proteomes" id="UP000183487">
    <property type="component" value="Unassembled WGS sequence"/>
</dbReference>
<feature type="region of interest" description="Disordered" evidence="1">
    <location>
        <begin position="19"/>
        <end position="51"/>
    </location>
</feature>
<organism evidence="2 3">
    <name type="scientific">Paraburkholderia fungorum</name>
    <dbReference type="NCBI Taxonomy" id="134537"/>
    <lineage>
        <taxon>Bacteria</taxon>
        <taxon>Pseudomonadati</taxon>
        <taxon>Pseudomonadota</taxon>
        <taxon>Betaproteobacteria</taxon>
        <taxon>Burkholderiales</taxon>
        <taxon>Burkholderiaceae</taxon>
        <taxon>Paraburkholderia</taxon>
    </lineage>
</organism>
<protein>
    <submittedName>
        <fullName evidence="2">Uncharacterized protein</fullName>
    </submittedName>
</protein>
<accession>A0A1H1JXR3</accession>
<feature type="compositionally biased region" description="Low complexity" evidence="1">
    <location>
        <begin position="20"/>
        <end position="48"/>
    </location>
</feature>
<proteinExistence type="predicted"/>
<evidence type="ECO:0000256" key="1">
    <source>
        <dbReference type="SAM" id="MobiDB-lite"/>
    </source>
</evidence>
<reference evidence="3" key="1">
    <citation type="submission" date="2016-10" db="EMBL/GenBank/DDBJ databases">
        <authorList>
            <person name="Varghese N."/>
        </authorList>
    </citation>
    <scope>NUCLEOTIDE SEQUENCE [LARGE SCALE GENOMIC DNA]</scope>
    <source>
        <strain evidence="3">GAS106B</strain>
    </source>
</reference>
<name>A0A1H1JXR3_9BURK</name>